<gene>
    <name evidence="1" type="ORF">DRF67_13015</name>
</gene>
<protein>
    <submittedName>
        <fullName evidence="1">Uncharacterized protein</fullName>
    </submittedName>
</protein>
<keyword evidence="2" id="KW-1185">Reference proteome</keyword>
<organism evidence="1 2">
    <name type="scientific">Chryseobacterium pennipullorum</name>
    <dbReference type="NCBI Taxonomy" id="2258963"/>
    <lineage>
        <taxon>Bacteria</taxon>
        <taxon>Pseudomonadati</taxon>
        <taxon>Bacteroidota</taxon>
        <taxon>Flavobacteriia</taxon>
        <taxon>Flavobacteriales</taxon>
        <taxon>Weeksellaceae</taxon>
        <taxon>Chryseobacterium group</taxon>
        <taxon>Chryseobacterium</taxon>
    </lineage>
</organism>
<sequence>MKQNYYTLEKNKLPLVYKYMEVVKDKTRDHKQFSMTIGCEKYQTDFHVKLKPHKFLTRII</sequence>
<dbReference type="Proteomes" id="UP000256257">
    <property type="component" value="Unassembled WGS sequence"/>
</dbReference>
<name>A0A3D9AZG1_9FLAO</name>
<evidence type="ECO:0000313" key="2">
    <source>
        <dbReference type="Proteomes" id="UP000256257"/>
    </source>
</evidence>
<comment type="caution">
    <text evidence="1">The sequence shown here is derived from an EMBL/GenBank/DDBJ whole genome shotgun (WGS) entry which is preliminary data.</text>
</comment>
<dbReference type="AlphaFoldDB" id="A0A3D9AZG1"/>
<dbReference type="EMBL" id="QNVV01000011">
    <property type="protein sequence ID" value="REC46741.1"/>
    <property type="molecule type" value="Genomic_DNA"/>
</dbReference>
<reference evidence="1 2" key="1">
    <citation type="submission" date="2018-06" db="EMBL/GenBank/DDBJ databases">
        <title>Novel Chryseobacterium species.</title>
        <authorList>
            <person name="Newman J."/>
            <person name="Hugo C."/>
            <person name="Oosthuizen L."/>
            <person name="Charimba G."/>
        </authorList>
    </citation>
    <scope>NUCLEOTIDE SEQUENCE [LARGE SCALE GENOMIC DNA]</scope>
    <source>
        <strain evidence="1 2">7_F195</strain>
    </source>
</reference>
<evidence type="ECO:0000313" key="1">
    <source>
        <dbReference type="EMBL" id="REC46741.1"/>
    </source>
</evidence>
<proteinExistence type="predicted"/>
<accession>A0A3D9AZG1</accession>